<keyword evidence="10" id="KW-1185">Reference proteome</keyword>
<reference evidence="9 10" key="1">
    <citation type="submission" date="2019-06" db="EMBL/GenBank/DDBJ databases">
        <title>Genomic Encyclopedia of Type Strains, Phase IV (KMG-V): Genome sequencing to study the core and pangenomes of soil and plant-associated prokaryotes.</title>
        <authorList>
            <person name="Whitman W."/>
        </authorList>
    </citation>
    <scope>NUCLEOTIDE SEQUENCE [LARGE SCALE GENOMIC DNA]</scope>
    <source>
        <strain evidence="9 10">BR 10355</strain>
    </source>
</reference>
<evidence type="ECO:0000256" key="7">
    <source>
        <dbReference type="ARBA" id="ARBA00048696"/>
    </source>
</evidence>
<dbReference type="Gene3D" id="1.10.3290.10">
    <property type="entry name" value="Fido-like domain"/>
    <property type="match status" value="1"/>
</dbReference>
<dbReference type="EMBL" id="VITY01000005">
    <property type="protein sequence ID" value="TWC00654.1"/>
    <property type="molecule type" value="Genomic_DNA"/>
</dbReference>
<comment type="catalytic activity">
    <reaction evidence="6">
        <text>L-threonyl-[protein] + ATP = 3-O-(5'-adenylyl)-L-threonyl-[protein] + diphosphate</text>
        <dbReference type="Rhea" id="RHEA:54292"/>
        <dbReference type="Rhea" id="RHEA-COMP:11060"/>
        <dbReference type="Rhea" id="RHEA-COMP:13847"/>
        <dbReference type="ChEBI" id="CHEBI:30013"/>
        <dbReference type="ChEBI" id="CHEBI:30616"/>
        <dbReference type="ChEBI" id="CHEBI:33019"/>
        <dbReference type="ChEBI" id="CHEBI:138113"/>
        <dbReference type="EC" id="2.7.7.108"/>
    </reaction>
</comment>
<name>A0A560LYW8_9BRAD</name>
<comment type="caution">
    <text evidence="9">The sequence shown here is derived from an EMBL/GenBank/DDBJ whole genome shotgun (WGS) entry which is preliminary data.</text>
</comment>
<dbReference type="Proteomes" id="UP000321304">
    <property type="component" value="Unassembled WGS sequence"/>
</dbReference>
<dbReference type="GO" id="GO:0005524">
    <property type="term" value="F:ATP binding"/>
    <property type="evidence" value="ECO:0007669"/>
    <property type="project" value="UniProtKB-KW"/>
</dbReference>
<dbReference type="EC" id="2.7.7.108" evidence="5"/>
<evidence type="ECO:0000256" key="2">
    <source>
        <dbReference type="ARBA" id="ARBA00022695"/>
    </source>
</evidence>
<gene>
    <name evidence="9" type="ORF">FBZ93_105454</name>
</gene>
<dbReference type="GO" id="GO:0051302">
    <property type="term" value="P:regulation of cell division"/>
    <property type="evidence" value="ECO:0007669"/>
    <property type="project" value="TreeGrafter"/>
</dbReference>
<evidence type="ECO:0000256" key="4">
    <source>
        <dbReference type="ARBA" id="ARBA00022840"/>
    </source>
</evidence>
<proteinExistence type="predicted"/>
<dbReference type="PANTHER" id="PTHR39560">
    <property type="entry name" value="PROTEIN ADENYLYLTRANSFERASE FIC-RELATED"/>
    <property type="match status" value="1"/>
</dbReference>
<dbReference type="PROSITE" id="PS51459">
    <property type="entry name" value="FIDO"/>
    <property type="match status" value="1"/>
</dbReference>
<evidence type="ECO:0000256" key="3">
    <source>
        <dbReference type="ARBA" id="ARBA00022741"/>
    </source>
</evidence>
<dbReference type="RefSeq" id="WP_146986966.1">
    <property type="nucleotide sequence ID" value="NZ_VITY01000005.1"/>
</dbReference>
<keyword evidence="3" id="KW-0547">Nucleotide-binding</keyword>
<evidence type="ECO:0000256" key="6">
    <source>
        <dbReference type="ARBA" id="ARBA00047939"/>
    </source>
</evidence>
<dbReference type="InterPro" id="IPR003812">
    <property type="entry name" value="Fido"/>
</dbReference>
<dbReference type="GO" id="GO:0070733">
    <property type="term" value="F:AMPylase activity"/>
    <property type="evidence" value="ECO:0007669"/>
    <property type="project" value="UniProtKB-EC"/>
</dbReference>
<accession>A0A560LYW8</accession>
<sequence>MTFDPFGDFDARGYLRNLAQEKDPAIVRRLEHASFTTGIDDAFAALQKKKALTYADVLTTHKTLFEAMYPWAGQDRLQTAPDIAVSRGGVLFAHPNSIQNAIEYALKLGNDSKTMREKPGEVMGYLAYGHPFLDGNGRTIMVVHSTLAQRAGFSIDWAATDKTAYLQALTKELDDPGQGILDNYLEPYARPAVSDLKEHIVAAKGLDGGRGETDAIRGSNDDPAIQAEYKQQQLKRHSE</sequence>
<protein>
    <recommendedName>
        <fullName evidence="5">protein adenylyltransferase</fullName>
        <ecNumber evidence="5">2.7.7.108</ecNumber>
    </recommendedName>
</protein>
<evidence type="ECO:0000313" key="10">
    <source>
        <dbReference type="Proteomes" id="UP000321304"/>
    </source>
</evidence>
<evidence type="ECO:0000256" key="5">
    <source>
        <dbReference type="ARBA" id="ARBA00034531"/>
    </source>
</evidence>
<keyword evidence="4" id="KW-0067">ATP-binding</keyword>
<dbReference type="PANTHER" id="PTHR39560:SF1">
    <property type="entry name" value="PROTEIN ADENYLYLTRANSFERASE FIC-RELATED"/>
    <property type="match status" value="1"/>
</dbReference>
<evidence type="ECO:0000313" key="9">
    <source>
        <dbReference type="EMBL" id="TWC00654.1"/>
    </source>
</evidence>
<evidence type="ECO:0000256" key="1">
    <source>
        <dbReference type="ARBA" id="ARBA00022679"/>
    </source>
</evidence>
<keyword evidence="1" id="KW-0808">Transferase</keyword>
<dbReference type="InterPro" id="IPR036597">
    <property type="entry name" value="Fido-like_dom_sf"/>
</dbReference>
<evidence type="ECO:0000259" key="8">
    <source>
        <dbReference type="PROSITE" id="PS51459"/>
    </source>
</evidence>
<comment type="catalytic activity">
    <reaction evidence="7">
        <text>L-tyrosyl-[protein] + ATP = O-(5'-adenylyl)-L-tyrosyl-[protein] + diphosphate</text>
        <dbReference type="Rhea" id="RHEA:54288"/>
        <dbReference type="Rhea" id="RHEA-COMP:10136"/>
        <dbReference type="Rhea" id="RHEA-COMP:13846"/>
        <dbReference type="ChEBI" id="CHEBI:30616"/>
        <dbReference type="ChEBI" id="CHEBI:33019"/>
        <dbReference type="ChEBI" id="CHEBI:46858"/>
        <dbReference type="ChEBI" id="CHEBI:83624"/>
        <dbReference type="EC" id="2.7.7.108"/>
    </reaction>
</comment>
<dbReference type="Pfam" id="PF02661">
    <property type="entry name" value="Fic"/>
    <property type="match status" value="1"/>
</dbReference>
<keyword evidence="2" id="KW-0548">Nucleotidyltransferase</keyword>
<organism evidence="9 10">
    <name type="scientific">Bradyrhizobium macuxiense</name>
    <dbReference type="NCBI Taxonomy" id="1755647"/>
    <lineage>
        <taxon>Bacteria</taxon>
        <taxon>Pseudomonadati</taxon>
        <taxon>Pseudomonadota</taxon>
        <taxon>Alphaproteobacteria</taxon>
        <taxon>Hyphomicrobiales</taxon>
        <taxon>Nitrobacteraceae</taxon>
        <taxon>Bradyrhizobium</taxon>
    </lineage>
</organism>
<dbReference type="SUPFAM" id="SSF140931">
    <property type="entry name" value="Fic-like"/>
    <property type="match status" value="1"/>
</dbReference>
<feature type="domain" description="Fido" evidence="8">
    <location>
        <begin position="52"/>
        <end position="187"/>
    </location>
</feature>
<dbReference type="OrthoDB" id="9813719at2"/>
<dbReference type="AlphaFoldDB" id="A0A560LYW8"/>